<proteinExistence type="predicted"/>
<evidence type="ECO:0000259" key="1">
    <source>
        <dbReference type="Pfam" id="PF00248"/>
    </source>
</evidence>
<dbReference type="CDD" id="cd19086">
    <property type="entry name" value="AKR_AKR11C1"/>
    <property type="match status" value="1"/>
</dbReference>
<dbReference type="EMBL" id="QCYK01000002">
    <property type="protein sequence ID" value="PUZ26363.1"/>
    <property type="molecule type" value="Genomic_DNA"/>
</dbReference>
<dbReference type="SUPFAM" id="SSF51430">
    <property type="entry name" value="NAD(P)-linked oxidoreductase"/>
    <property type="match status" value="1"/>
</dbReference>
<evidence type="ECO:0000313" key="2">
    <source>
        <dbReference type="EMBL" id="PUZ26363.1"/>
    </source>
</evidence>
<accession>A0A2T7BJC3</accession>
<dbReference type="OrthoDB" id="9773828at2"/>
<dbReference type="Gene3D" id="3.20.20.100">
    <property type="entry name" value="NADP-dependent oxidoreductase domain"/>
    <property type="match status" value="1"/>
</dbReference>
<evidence type="ECO:0000313" key="3">
    <source>
        <dbReference type="Proteomes" id="UP000244450"/>
    </source>
</evidence>
<comment type="caution">
    <text evidence="2">The sequence shown here is derived from an EMBL/GenBank/DDBJ whole genome shotgun (WGS) entry which is preliminary data.</text>
</comment>
<dbReference type="GO" id="GO:0016491">
    <property type="term" value="F:oxidoreductase activity"/>
    <property type="evidence" value="ECO:0007669"/>
    <property type="project" value="InterPro"/>
</dbReference>
<dbReference type="InterPro" id="IPR023210">
    <property type="entry name" value="NADP_OxRdtase_dom"/>
</dbReference>
<sequence>MLYHTLGKSSLRVSEVAFGGMSLQGDESNNIRLLQQALAGGINFFDTADLYDKGANESLFGKAFHDRRDQVVIASKVGNQLRADGSGWDWNPRKEYILKAVEDSLRRLQIDYLDLYQLHGGTLDDPTDETISAFEQLQQQGKIRYYGISSIRPNVIRTWIERSNIVSVMMQYSLLDRRPEETVLGLLEANNIGVLARGSVAKGLLAGKPATEYSDFTTDLVQAQSDAVKAISGPRRTMGQTAMRYVLQHPAITSVVVGIRTEAQLQQALALSDTPELTPGEMQSLASVMPARFYESHR</sequence>
<dbReference type="RefSeq" id="WP_108688201.1">
    <property type="nucleotide sequence ID" value="NZ_QCYK01000002.1"/>
</dbReference>
<dbReference type="InterPro" id="IPR053135">
    <property type="entry name" value="AKR2_Oxidoreductase"/>
</dbReference>
<dbReference type="InterPro" id="IPR036812">
    <property type="entry name" value="NAD(P)_OxRdtase_dom_sf"/>
</dbReference>
<reference evidence="2 3" key="1">
    <citation type="submission" date="2018-04" db="EMBL/GenBank/DDBJ databases">
        <title>Chitinophaga fuyangensis sp. nov., isolated from soil in a chemical factory.</title>
        <authorList>
            <person name="Chen K."/>
        </authorList>
    </citation>
    <scope>NUCLEOTIDE SEQUENCE [LARGE SCALE GENOMIC DNA]</scope>
    <source>
        <strain evidence="2 3">LY-1</strain>
    </source>
</reference>
<dbReference type="AlphaFoldDB" id="A0A2T7BJC3"/>
<dbReference type="PANTHER" id="PTHR43312">
    <property type="entry name" value="D-THREO-ALDOSE 1-DEHYDROGENASE"/>
    <property type="match status" value="1"/>
</dbReference>
<organism evidence="2 3">
    <name type="scientific">Chitinophaga parva</name>
    <dbReference type="NCBI Taxonomy" id="2169414"/>
    <lineage>
        <taxon>Bacteria</taxon>
        <taxon>Pseudomonadati</taxon>
        <taxon>Bacteroidota</taxon>
        <taxon>Chitinophagia</taxon>
        <taxon>Chitinophagales</taxon>
        <taxon>Chitinophagaceae</taxon>
        <taxon>Chitinophaga</taxon>
    </lineage>
</organism>
<dbReference type="PRINTS" id="PR00069">
    <property type="entry name" value="ALDKETRDTASE"/>
</dbReference>
<name>A0A2T7BJC3_9BACT</name>
<gene>
    <name evidence="2" type="ORF">DCC81_10275</name>
</gene>
<protein>
    <submittedName>
        <fullName evidence="2">Oxidoreductase</fullName>
    </submittedName>
</protein>
<keyword evidence="3" id="KW-1185">Reference proteome</keyword>
<dbReference type="PANTHER" id="PTHR43312:SF1">
    <property type="entry name" value="NADP-DEPENDENT OXIDOREDUCTASE DOMAIN-CONTAINING PROTEIN"/>
    <property type="match status" value="1"/>
</dbReference>
<dbReference type="InterPro" id="IPR020471">
    <property type="entry name" value="AKR"/>
</dbReference>
<feature type="domain" description="NADP-dependent oxidoreductase" evidence="1">
    <location>
        <begin position="16"/>
        <end position="288"/>
    </location>
</feature>
<dbReference type="Proteomes" id="UP000244450">
    <property type="component" value="Unassembled WGS sequence"/>
</dbReference>
<dbReference type="Pfam" id="PF00248">
    <property type="entry name" value="Aldo_ket_red"/>
    <property type="match status" value="1"/>
</dbReference>